<protein>
    <submittedName>
        <fullName evidence="2">Uncharacterized protein</fullName>
    </submittedName>
</protein>
<evidence type="ECO:0000313" key="2">
    <source>
        <dbReference type="EMBL" id="KIK15411.1"/>
    </source>
</evidence>
<keyword evidence="3" id="KW-1185">Reference proteome</keyword>
<dbReference type="HOGENOM" id="CLU_3033280_0_0_1"/>
<dbReference type="AlphaFoldDB" id="A0A0C9YFS3"/>
<organism evidence="2 3">
    <name type="scientific">Pisolithus microcarpus 441</name>
    <dbReference type="NCBI Taxonomy" id="765257"/>
    <lineage>
        <taxon>Eukaryota</taxon>
        <taxon>Fungi</taxon>
        <taxon>Dikarya</taxon>
        <taxon>Basidiomycota</taxon>
        <taxon>Agaricomycotina</taxon>
        <taxon>Agaricomycetes</taxon>
        <taxon>Agaricomycetidae</taxon>
        <taxon>Boletales</taxon>
        <taxon>Sclerodermatineae</taxon>
        <taxon>Pisolithaceae</taxon>
        <taxon>Pisolithus</taxon>
    </lineage>
</organism>
<name>A0A0C9YFS3_9AGAM</name>
<accession>A0A0C9YFS3</accession>
<sequence>MIHDNTGLVPSPETGTNPGLLVAYTGMSDSEKYPLRPERANARTLQRTVDDVLET</sequence>
<dbReference type="EMBL" id="KN833892">
    <property type="protein sequence ID" value="KIK15411.1"/>
    <property type="molecule type" value="Genomic_DNA"/>
</dbReference>
<evidence type="ECO:0000313" key="3">
    <source>
        <dbReference type="Proteomes" id="UP000054018"/>
    </source>
</evidence>
<evidence type="ECO:0000256" key="1">
    <source>
        <dbReference type="SAM" id="MobiDB-lite"/>
    </source>
</evidence>
<reference evidence="2 3" key="1">
    <citation type="submission" date="2014-04" db="EMBL/GenBank/DDBJ databases">
        <authorList>
            <consortium name="DOE Joint Genome Institute"/>
            <person name="Kuo A."/>
            <person name="Kohler A."/>
            <person name="Costa M.D."/>
            <person name="Nagy L.G."/>
            <person name="Floudas D."/>
            <person name="Copeland A."/>
            <person name="Barry K.W."/>
            <person name="Cichocki N."/>
            <person name="Veneault-Fourrey C."/>
            <person name="LaButti K."/>
            <person name="Lindquist E.A."/>
            <person name="Lipzen A."/>
            <person name="Lundell T."/>
            <person name="Morin E."/>
            <person name="Murat C."/>
            <person name="Sun H."/>
            <person name="Tunlid A."/>
            <person name="Henrissat B."/>
            <person name="Grigoriev I.V."/>
            <person name="Hibbett D.S."/>
            <person name="Martin F."/>
            <person name="Nordberg H.P."/>
            <person name="Cantor M.N."/>
            <person name="Hua S.X."/>
        </authorList>
    </citation>
    <scope>NUCLEOTIDE SEQUENCE [LARGE SCALE GENOMIC DNA]</scope>
    <source>
        <strain evidence="2 3">441</strain>
    </source>
</reference>
<gene>
    <name evidence="2" type="ORF">PISMIDRAFT_687330</name>
</gene>
<proteinExistence type="predicted"/>
<dbReference type="Proteomes" id="UP000054018">
    <property type="component" value="Unassembled WGS sequence"/>
</dbReference>
<reference evidence="3" key="2">
    <citation type="submission" date="2015-01" db="EMBL/GenBank/DDBJ databases">
        <title>Evolutionary Origins and Diversification of the Mycorrhizal Mutualists.</title>
        <authorList>
            <consortium name="DOE Joint Genome Institute"/>
            <consortium name="Mycorrhizal Genomics Consortium"/>
            <person name="Kohler A."/>
            <person name="Kuo A."/>
            <person name="Nagy L.G."/>
            <person name="Floudas D."/>
            <person name="Copeland A."/>
            <person name="Barry K.W."/>
            <person name="Cichocki N."/>
            <person name="Veneault-Fourrey C."/>
            <person name="LaButti K."/>
            <person name="Lindquist E.A."/>
            <person name="Lipzen A."/>
            <person name="Lundell T."/>
            <person name="Morin E."/>
            <person name="Murat C."/>
            <person name="Riley R."/>
            <person name="Ohm R."/>
            <person name="Sun H."/>
            <person name="Tunlid A."/>
            <person name="Henrissat B."/>
            <person name="Grigoriev I.V."/>
            <person name="Hibbett D.S."/>
            <person name="Martin F."/>
        </authorList>
    </citation>
    <scope>NUCLEOTIDE SEQUENCE [LARGE SCALE GENOMIC DNA]</scope>
    <source>
        <strain evidence="3">441</strain>
    </source>
</reference>
<feature type="region of interest" description="Disordered" evidence="1">
    <location>
        <begin position="1"/>
        <end position="21"/>
    </location>
</feature>